<dbReference type="InterPro" id="IPR003010">
    <property type="entry name" value="C-N_Hydrolase"/>
</dbReference>
<gene>
    <name evidence="2" type="ORF">AC579_1537</name>
</gene>
<dbReference type="GO" id="GO:0030163">
    <property type="term" value="P:protein catabolic process"/>
    <property type="evidence" value="ECO:0007669"/>
    <property type="project" value="TreeGrafter"/>
</dbReference>
<dbReference type="AlphaFoldDB" id="A0A139IM60"/>
<organism evidence="2 3">
    <name type="scientific">Pseudocercospora musae</name>
    <dbReference type="NCBI Taxonomy" id="113226"/>
    <lineage>
        <taxon>Eukaryota</taxon>
        <taxon>Fungi</taxon>
        <taxon>Dikarya</taxon>
        <taxon>Ascomycota</taxon>
        <taxon>Pezizomycotina</taxon>
        <taxon>Dothideomycetes</taxon>
        <taxon>Dothideomycetidae</taxon>
        <taxon>Mycosphaerellales</taxon>
        <taxon>Mycosphaerellaceae</taxon>
        <taxon>Pseudocercospora</taxon>
    </lineage>
</organism>
<evidence type="ECO:0000313" key="3">
    <source>
        <dbReference type="Proteomes" id="UP000073492"/>
    </source>
</evidence>
<dbReference type="Pfam" id="PF00795">
    <property type="entry name" value="CN_hydrolase"/>
    <property type="match status" value="1"/>
</dbReference>
<dbReference type="PANTHER" id="PTHR11750">
    <property type="entry name" value="PROTEIN N-TERMINAL AMIDASE"/>
    <property type="match status" value="1"/>
</dbReference>
<proteinExistence type="predicted"/>
<dbReference type="STRING" id="113226.A0A139IM60"/>
<keyword evidence="3" id="KW-1185">Reference proteome</keyword>
<dbReference type="InterPro" id="IPR039703">
    <property type="entry name" value="Nta1"/>
</dbReference>
<dbReference type="SUPFAM" id="SSF56317">
    <property type="entry name" value="Carbon-nitrogen hydrolase"/>
    <property type="match status" value="1"/>
</dbReference>
<dbReference type="OrthoDB" id="201515at2759"/>
<dbReference type="Gene3D" id="3.60.110.10">
    <property type="entry name" value="Carbon-nitrogen hydrolase"/>
    <property type="match status" value="1"/>
</dbReference>
<dbReference type="InterPro" id="IPR036526">
    <property type="entry name" value="C-N_Hydrolase_sf"/>
</dbReference>
<dbReference type="EMBL" id="LFZO01000051">
    <property type="protein sequence ID" value="KXT15740.1"/>
    <property type="molecule type" value="Genomic_DNA"/>
</dbReference>
<feature type="domain" description="CN hydrolase" evidence="1">
    <location>
        <begin position="1"/>
        <end position="314"/>
    </location>
</feature>
<dbReference type="GO" id="GO:0070773">
    <property type="term" value="F:protein-N-terminal glutamine amidohydrolase activity"/>
    <property type="evidence" value="ECO:0007669"/>
    <property type="project" value="InterPro"/>
</dbReference>
<dbReference type="PANTHER" id="PTHR11750:SF26">
    <property type="entry name" value="PROTEIN N-TERMINAL AMIDASE"/>
    <property type="match status" value="1"/>
</dbReference>
<protein>
    <recommendedName>
        <fullName evidence="1">CN hydrolase domain-containing protein</fullName>
    </recommendedName>
</protein>
<dbReference type="PROSITE" id="PS50263">
    <property type="entry name" value="CN_HYDROLASE"/>
    <property type="match status" value="1"/>
</dbReference>
<evidence type="ECO:0000313" key="2">
    <source>
        <dbReference type="EMBL" id="KXT15740.1"/>
    </source>
</evidence>
<evidence type="ECO:0000259" key="1">
    <source>
        <dbReference type="PROSITE" id="PS50263"/>
    </source>
</evidence>
<comment type="caution">
    <text evidence="2">The sequence shown here is derived from an EMBL/GenBank/DDBJ whole genome shotgun (WGS) entry which is preliminary data.</text>
</comment>
<name>A0A139IM60_9PEZI</name>
<sequence>MKIAILQFNPTLGEIDKNISHANTLLSTCTTNLDLLVLPEMALSGYNFSSLSHIQPFLEPTASGPTTQWAIRTAKERNCTIIVGYPEKSSDERRYNSTVTVGPSGQILANYRKSFLYYTDETWASEGFLSTTTHTPFFASTISTLSPKLPHNSPVGHGICMDINPYKFSSPWTNYEFATHMLRNRCHLVVLSMAWLTRLTPEECLTNPERPDMETVAYWLERFWPFVDSQPSEPIVVVFANRCGSEGGTVGERRMDHGEVIELGDRVAYAGSSCVMRFQMGSVKLWEHDVGSMKGDVGLLGKGEEGVLVVDTGKAAGFLLQQKTGV</sequence>
<dbReference type="GO" id="GO:0008418">
    <property type="term" value="F:protein-N-terminal asparagine amidohydrolase activity"/>
    <property type="evidence" value="ECO:0007669"/>
    <property type="project" value="InterPro"/>
</dbReference>
<accession>A0A139IM60</accession>
<reference evidence="2 3" key="1">
    <citation type="submission" date="2015-07" db="EMBL/GenBank/DDBJ databases">
        <title>Comparative genomics of the Sigatoka disease complex on banana suggests a link between parallel evolutionary changes in Pseudocercospora fijiensis and Pseudocercospora eumusae and increased virulence on the banana host.</title>
        <authorList>
            <person name="Chang T.-C."/>
            <person name="Salvucci A."/>
            <person name="Crous P.W."/>
            <person name="Stergiopoulos I."/>
        </authorList>
    </citation>
    <scope>NUCLEOTIDE SEQUENCE [LARGE SCALE GENOMIC DNA]</scope>
    <source>
        <strain evidence="2 3">CBS 116634</strain>
    </source>
</reference>
<dbReference type="Proteomes" id="UP000073492">
    <property type="component" value="Unassembled WGS sequence"/>
</dbReference>